<dbReference type="InterPro" id="IPR050984">
    <property type="entry name" value="Gfo/Idh/MocA_domain"/>
</dbReference>
<keyword evidence="7" id="KW-1185">Reference proteome</keyword>
<evidence type="ECO:0000259" key="4">
    <source>
        <dbReference type="Pfam" id="PF01408"/>
    </source>
</evidence>
<gene>
    <name evidence="6" type="ORF">GCM10023169_29910</name>
</gene>
<organism evidence="6 7">
    <name type="scientific">Georgenia halophila</name>
    <dbReference type="NCBI Taxonomy" id="620889"/>
    <lineage>
        <taxon>Bacteria</taxon>
        <taxon>Bacillati</taxon>
        <taxon>Actinomycetota</taxon>
        <taxon>Actinomycetes</taxon>
        <taxon>Micrococcales</taxon>
        <taxon>Bogoriellaceae</taxon>
        <taxon>Georgenia</taxon>
    </lineage>
</organism>
<dbReference type="PANTHER" id="PTHR22604">
    <property type="entry name" value="OXIDOREDUCTASES"/>
    <property type="match status" value="1"/>
</dbReference>
<reference evidence="7" key="1">
    <citation type="journal article" date="2019" name="Int. J. Syst. Evol. Microbiol.">
        <title>The Global Catalogue of Microorganisms (GCM) 10K type strain sequencing project: providing services to taxonomists for standard genome sequencing and annotation.</title>
        <authorList>
            <consortium name="The Broad Institute Genomics Platform"/>
            <consortium name="The Broad Institute Genome Sequencing Center for Infectious Disease"/>
            <person name="Wu L."/>
            <person name="Ma J."/>
        </authorList>
    </citation>
    <scope>NUCLEOTIDE SEQUENCE [LARGE SCALE GENOMIC DNA]</scope>
    <source>
        <strain evidence="7">JCM 17810</strain>
    </source>
</reference>
<proteinExistence type="inferred from homology"/>
<evidence type="ECO:0000313" key="6">
    <source>
        <dbReference type="EMBL" id="GAA4428605.1"/>
    </source>
</evidence>
<dbReference type="InterPro" id="IPR036291">
    <property type="entry name" value="NAD(P)-bd_dom_sf"/>
</dbReference>
<dbReference type="EMBL" id="BAABGN010000012">
    <property type="protein sequence ID" value="GAA4428605.1"/>
    <property type="molecule type" value="Genomic_DNA"/>
</dbReference>
<name>A0ABP8LGR0_9MICO</name>
<comment type="similarity">
    <text evidence="1">Belongs to the Gfo/Idh/MocA family.</text>
</comment>
<dbReference type="InterPro" id="IPR000683">
    <property type="entry name" value="Gfo/Idh/MocA-like_OxRdtase_N"/>
</dbReference>
<dbReference type="InterPro" id="IPR055170">
    <property type="entry name" value="GFO_IDH_MocA-like_dom"/>
</dbReference>
<dbReference type="SUPFAM" id="SSF51735">
    <property type="entry name" value="NAD(P)-binding Rossmann-fold domains"/>
    <property type="match status" value="1"/>
</dbReference>
<evidence type="ECO:0000256" key="1">
    <source>
        <dbReference type="ARBA" id="ARBA00010928"/>
    </source>
</evidence>
<evidence type="ECO:0000259" key="5">
    <source>
        <dbReference type="Pfam" id="PF22725"/>
    </source>
</evidence>
<sequence>MPLPVAFPQPDLFREDSSPPLRWGVIGPGWIASEFVRALHAHSSQRVVAVASRAEDRAAEFAGRLGIPHHSGSVDEVVNRDDVDIVYVAAPQSEHNRLARIAIGAGKHILVEKPLATCADDARALLGAARGAGVFAMEALWSRYLPQASIVRRLIEDGELGDVDVLLADQGQAIPPGHQIMDPDLGGGALLDLGVYPVAMSSELFGAPERVVATGSLTDTGVDSYASVALEFSSNRHAALTANIRTRTPGKAVIAGSRARIEMGGALPFHAPTTLTLAEPEFFGPTMTWTDPTGLAGFSGLVWEANAASRFISEGRLESPLHTHDETVQILKTLDDARRQVHQGAAE</sequence>
<evidence type="ECO:0000256" key="2">
    <source>
        <dbReference type="ARBA" id="ARBA00023002"/>
    </source>
</evidence>
<dbReference type="SUPFAM" id="SSF55347">
    <property type="entry name" value="Glyceraldehyde-3-phosphate dehydrogenase-like, C-terminal domain"/>
    <property type="match status" value="1"/>
</dbReference>
<dbReference type="Pfam" id="PF01408">
    <property type="entry name" value="GFO_IDH_MocA"/>
    <property type="match status" value="1"/>
</dbReference>
<accession>A0ABP8LGR0</accession>
<dbReference type="Proteomes" id="UP001500622">
    <property type="component" value="Unassembled WGS sequence"/>
</dbReference>
<dbReference type="Gene3D" id="3.40.50.720">
    <property type="entry name" value="NAD(P)-binding Rossmann-like Domain"/>
    <property type="match status" value="1"/>
</dbReference>
<feature type="domain" description="Gfo/Idh/MocA-like oxidoreductase N-terminal" evidence="4">
    <location>
        <begin position="21"/>
        <end position="137"/>
    </location>
</feature>
<feature type="domain" description="GFO/IDH/MocA-like oxidoreductase" evidence="5">
    <location>
        <begin position="151"/>
        <end position="262"/>
    </location>
</feature>
<comment type="caution">
    <text evidence="6">The sequence shown here is derived from an EMBL/GenBank/DDBJ whole genome shotgun (WGS) entry which is preliminary data.</text>
</comment>
<dbReference type="RefSeq" id="WP_345217071.1">
    <property type="nucleotide sequence ID" value="NZ_BAABGN010000012.1"/>
</dbReference>
<protein>
    <submittedName>
        <fullName evidence="6">Gfo/Idh/MocA family oxidoreductase</fullName>
    </submittedName>
</protein>
<dbReference type="Gene3D" id="3.30.360.10">
    <property type="entry name" value="Dihydrodipicolinate Reductase, domain 2"/>
    <property type="match status" value="1"/>
</dbReference>
<dbReference type="Pfam" id="PF22725">
    <property type="entry name" value="GFO_IDH_MocA_C3"/>
    <property type="match status" value="1"/>
</dbReference>
<keyword evidence="2" id="KW-0560">Oxidoreductase</keyword>
<evidence type="ECO:0000313" key="7">
    <source>
        <dbReference type="Proteomes" id="UP001500622"/>
    </source>
</evidence>
<dbReference type="PANTHER" id="PTHR22604:SF105">
    <property type="entry name" value="TRANS-1,2-DIHYDROBENZENE-1,2-DIOL DEHYDROGENASE"/>
    <property type="match status" value="1"/>
</dbReference>
<keyword evidence="3" id="KW-0520">NAD</keyword>
<evidence type="ECO:0000256" key="3">
    <source>
        <dbReference type="ARBA" id="ARBA00023027"/>
    </source>
</evidence>